<dbReference type="RefSeq" id="WP_070955034.1">
    <property type="nucleotide sequence ID" value="NZ_CP015208.1"/>
</dbReference>
<dbReference type="KEGG" id="rpla:A4Z71_06195"/>
<dbReference type="SUPFAM" id="SSF52172">
    <property type="entry name" value="CheY-like"/>
    <property type="match status" value="1"/>
</dbReference>
<dbReference type="EMBL" id="CP015208">
    <property type="protein sequence ID" value="AOY56534.1"/>
    <property type="molecule type" value="Genomic_DNA"/>
</dbReference>
<gene>
    <name evidence="1" type="ORF">A4Z71_06195</name>
</gene>
<dbReference type="STRING" id="535712.A4Z71_06195"/>
<reference evidence="1 2" key="1">
    <citation type="journal article" date="2016" name="Biochim. Biophys. Acta">
        <title>Photochemical characterization of actinorhodopsin and its functional existence in the natural host.</title>
        <authorList>
            <person name="Nakamura S."/>
            <person name="Kikukawa T."/>
            <person name="Tamogami J."/>
            <person name="Kamiya M."/>
            <person name="Aizawa T."/>
            <person name="Hahn M.W."/>
            <person name="Ihara K."/>
            <person name="Kamo N."/>
            <person name="Demura M."/>
        </authorList>
    </citation>
    <scope>NUCLEOTIDE SEQUENCE [LARGE SCALE GENOMIC DNA]</scope>
    <source>
        <strain evidence="1 2">MWH-Dar1</strain>
    </source>
</reference>
<dbReference type="OrthoDB" id="5108892at2"/>
<evidence type="ECO:0000313" key="2">
    <source>
        <dbReference type="Proteomes" id="UP000243784"/>
    </source>
</evidence>
<keyword evidence="2" id="KW-1185">Reference proteome</keyword>
<protein>
    <recommendedName>
        <fullName evidence="3">Response regulatory domain-containing protein</fullName>
    </recommendedName>
</protein>
<name>A0A1D9E0F6_9MICO</name>
<sequence length="130" mass="14188">MVWFNRKVLLVENESLLRSLIASTLQFEQFDVAATTSAEAREVAAYFNPHIALLNVDLGNDEVATKLATSLRRKYPKIALVFLSRFGDCGAVDFEAHPVLKNAVCIDRADLAKPGVLRAALETADAARAA</sequence>
<dbReference type="Proteomes" id="UP000243784">
    <property type="component" value="Chromosome"/>
</dbReference>
<accession>A0A1D9E0F6</accession>
<proteinExistence type="predicted"/>
<evidence type="ECO:0008006" key="3">
    <source>
        <dbReference type="Google" id="ProtNLM"/>
    </source>
</evidence>
<organism evidence="1 2">
    <name type="scientific">Candidatus Rhodoluna planktonica</name>
    <dbReference type="NCBI Taxonomy" id="535712"/>
    <lineage>
        <taxon>Bacteria</taxon>
        <taxon>Bacillati</taxon>
        <taxon>Actinomycetota</taxon>
        <taxon>Actinomycetes</taxon>
        <taxon>Micrococcales</taxon>
        <taxon>Microbacteriaceae</taxon>
        <taxon>Luna cluster</taxon>
        <taxon>Luna-1 subcluster</taxon>
        <taxon>Rhodoluna</taxon>
    </lineage>
</organism>
<evidence type="ECO:0000313" key="1">
    <source>
        <dbReference type="EMBL" id="AOY56534.1"/>
    </source>
</evidence>
<dbReference type="AlphaFoldDB" id="A0A1D9E0F6"/>
<dbReference type="InterPro" id="IPR011006">
    <property type="entry name" value="CheY-like_superfamily"/>
</dbReference>
<dbReference type="Gene3D" id="3.40.50.2300">
    <property type="match status" value="1"/>
</dbReference>